<keyword evidence="5 7" id="KW-1133">Transmembrane helix</keyword>
<dbReference type="PANTHER" id="PTHR30193:SF44">
    <property type="entry name" value="LACTOSE TRANSPORT SYSTEM PERMEASE PROTEIN LACF"/>
    <property type="match status" value="1"/>
</dbReference>
<dbReference type="CDD" id="cd06261">
    <property type="entry name" value="TM_PBP2"/>
    <property type="match status" value="1"/>
</dbReference>
<evidence type="ECO:0000256" key="2">
    <source>
        <dbReference type="ARBA" id="ARBA00022448"/>
    </source>
</evidence>
<keyword evidence="4 7" id="KW-0812">Transmembrane</keyword>
<dbReference type="Gene3D" id="1.10.3720.10">
    <property type="entry name" value="MetI-like"/>
    <property type="match status" value="1"/>
</dbReference>
<dbReference type="AlphaFoldDB" id="A0A9D1SDS5"/>
<dbReference type="GO" id="GO:0005886">
    <property type="term" value="C:plasma membrane"/>
    <property type="evidence" value="ECO:0007669"/>
    <property type="project" value="UniProtKB-SubCell"/>
</dbReference>
<dbReference type="Proteomes" id="UP000824109">
    <property type="component" value="Unassembled WGS sequence"/>
</dbReference>
<evidence type="ECO:0000256" key="4">
    <source>
        <dbReference type="ARBA" id="ARBA00022692"/>
    </source>
</evidence>
<organism evidence="9 10">
    <name type="scientific">Candidatus Ornithomonoglobus merdipullorum</name>
    <dbReference type="NCBI Taxonomy" id="2840895"/>
    <lineage>
        <taxon>Bacteria</taxon>
        <taxon>Bacillati</taxon>
        <taxon>Bacillota</taxon>
        <taxon>Clostridia</taxon>
        <taxon>Candidatus Ornithomonoglobus</taxon>
    </lineage>
</organism>
<evidence type="ECO:0000256" key="5">
    <source>
        <dbReference type="ARBA" id="ARBA00022989"/>
    </source>
</evidence>
<evidence type="ECO:0000313" key="9">
    <source>
        <dbReference type="EMBL" id="HIU56421.1"/>
    </source>
</evidence>
<evidence type="ECO:0000259" key="8">
    <source>
        <dbReference type="PROSITE" id="PS50928"/>
    </source>
</evidence>
<evidence type="ECO:0000256" key="7">
    <source>
        <dbReference type="RuleBase" id="RU363032"/>
    </source>
</evidence>
<feature type="transmembrane region" description="Helical" evidence="7">
    <location>
        <begin position="279"/>
        <end position="300"/>
    </location>
</feature>
<feature type="transmembrane region" description="Helical" evidence="7">
    <location>
        <begin position="88"/>
        <end position="109"/>
    </location>
</feature>
<proteinExistence type="inferred from homology"/>
<keyword evidence="6 7" id="KW-0472">Membrane</keyword>
<comment type="similarity">
    <text evidence="7">Belongs to the binding-protein-dependent transport system permease family.</text>
</comment>
<comment type="subcellular location">
    <subcellularLocation>
        <location evidence="1 7">Cell membrane</location>
        <topology evidence="1 7">Multi-pass membrane protein</topology>
    </subcellularLocation>
</comment>
<gene>
    <name evidence="9" type="ORF">IAA61_01245</name>
</gene>
<evidence type="ECO:0000256" key="3">
    <source>
        <dbReference type="ARBA" id="ARBA00022475"/>
    </source>
</evidence>
<dbReference type="PANTHER" id="PTHR30193">
    <property type="entry name" value="ABC TRANSPORTER PERMEASE PROTEIN"/>
    <property type="match status" value="1"/>
</dbReference>
<dbReference type="InterPro" id="IPR051393">
    <property type="entry name" value="ABC_transporter_permease"/>
</dbReference>
<protein>
    <submittedName>
        <fullName evidence="9">Sugar ABC transporter permease</fullName>
    </submittedName>
</protein>
<sequence length="314" mass="34993">MKRQKAADKKLRPTVWSDIKHNPWLYGLCVPALLFFLLFSYIPMFGLYIAFVDYRPLEGIWGSEFIGIENFKAFFATDNWITVTGNTLFLNALFIFFTTLTSVIIAIMLSEMSNKWVKKITQSIVILPHFMSWTVVSMLSVAILASNGMVNQIITTFGADPVEFYNTPSVWPLILVLLRIWQGAGFGSIVYLATITGIDSSIYEAAAVDGASRFQCITKITLPLLKNTIIMLTIMSVGKIFNGDFGMIYAMVGSNSILYPTTDVIDTYLFRQLLENPSMGQTAAVGLVQSVLGLCFVLLCNKVANKWSPESALF</sequence>
<dbReference type="EMBL" id="DVNB01000015">
    <property type="protein sequence ID" value="HIU56421.1"/>
    <property type="molecule type" value="Genomic_DNA"/>
</dbReference>
<reference evidence="9" key="2">
    <citation type="journal article" date="2021" name="PeerJ">
        <title>Extensive microbial diversity within the chicken gut microbiome revealed by metagenomics and culture.</title>
        <authorList>
            <person name="Gilroy R."/>
            <person name="Ravi A."/>
            <person name="Getino M."/>
            <person name="Pursley I."/>
            <person name="Horton D.L."/>
            <person name="Alikhan N.F."/>
            <person name="Baker D."/>
            <person name="Gharbi K."/>
            <person name="Hall N."/>
            <person name="Watson M."/>
            <person name="Adriaenssens E.M."/>
            <person name="Foster-Nyarko E."/>
            <person name="Jarju S."/>
            <person name="Secka A."/>
            <person name="Antonio M."/>
            <person name="Oren A."/>
            <person name="Chaudhuri R.R."/>
            <person name="La Ragione R."/>
            <person name="Hildebrand F."/>
            <person name="Pallen M.J."/>
        </authorList>
    </citation>
    <scope>NUCLEOTIDE SEQUENCE</scope>
    <source>
        <strain evidence="9">USAMLcec3-3695</strain>
    </source>
</reference>
<dbReference type="InterPro" id="IPR035906">
    <property type="entry name" value="MetI-like_sf"/>
</dbReference>
<dbReference type="InterPro" id="IPR000515">
    <property type="entry name" value="MetI-like"/>
</dbReference>
<evidence type="ECO:0000256" key="6">
    <source>
        <dbReference type="ARBA" id="ARBA00023136"/>
    </source>
</evidence>
<feature type="transmembrane region" description="Helical" evidence="7">
    <location>
        <begin position="24"/>
        <end position="51"/>
    </location>
</feature>
<comment type="caution">
    <text evidence="9">The sequence shown here is derived from an EMBL/GenBank/DDBJ whole genome shotgun (WGS) entry which is preliminary data.</text>
</comment>
<keyword evidence="2 7" id="KW-0813">Transport</keyword>
<evidence type="ECO:0000256" key="1">
    <source>
        <dbReference type="ARBA" id="ARBA00004651"/>
    </source>
</evidence>
<reference evidence="9" key="1">
    <citation type="submission" date="2020-10" db="EMBL/GenBank/DDBJ databases">
        <authorList>
            <person name="Gilroy R."/>
        </authorList>
    </citation>
    <scope>NUCLEOTIDE SEQUENCE</scope>
    <source>
        <strain evidence="9">USAMLcec3-3695</strain>
    </source>
</reference>
<keyword evidence="3" id="KW-1003">Cell membrane</keyword>
<dbReference type="PROSITE" id="PS50928">
    <property type="entry name" value="ABC_TM1"/>
    <property type="match status" value="1"/>
</dbReference>
<dbReference type="SUPFAM" id="SSF161098">
    <property type="entry name" value="MetI-like"/>
    <property type="match status" value="1"/>
</dbReference>
<dbReference type="Pfam" id="PF00528">
    <property type="entry name" value="BPD_transp_1"/>
    <property type="match status" value="1"/>
</dbReference>
<feature type="transmembrane region" description="Helical" evidence="7">
    <location>
        <begin position="229"/>
        <end position="252"/>
    </location>
</feature>
<feature type="transmembrane region" description="Helical" evidence="7">
    <location>
        <begin position="130"/>
        <end position="150"/>
    </location>
</feature>
<evidence type="ECO:0000313" key="10">
    <source>
        <dbReference type="Proteomes" id="UP000824109"/>
    </source>
</evidence>
<feature type="domain" description="ABC transmembrane type-1" evidence="8">
    <location>
        <begin position="84"/>
        <end position="300"/>
    </location>
</feature>
<dbReference type="GO" id="GO:0055085">
    <property type="term" value="P:transmembrane transport"/>
    <property type="evidence" value="ECO:0007669"/>
    <property type="project" value="InterPro"/>
</dbReference>
<feature type="transmembrane region" description="Helical" evidence="7">
    <location>
        <begin position="170"/>
        <end position="193"/>
    </location>
</feature>
<accession>A0A9D1SDS5</accession>
<name>A0A9D1SDS5_9FIRM</name>